<comment type="caution">
    <text evidence="1">The sequence shown here is derived from an EMBL/GenBank/DDBJ whole genome shotgun (WGS) entry which is preliminary data.</text>
</comment>
<name>A0A1F6MG41_9BACT</name>
<proteinExistence type="predicted"/>
<dbReference type="Gene3D" id="2.60.120.1140">
    <property type="entry name" value="Protein of unknown function DUF192"/>
    <property type="match status" value="1"/>
</dbReference>
<dbReference type="EMBL" id="MFPU01000004">
    <property type="protein sequence ID" value="OGH70627.1"/>
    <property type="molecule type" value="Genomic_DNA"/>
</dbReference>
<accession>A0A1F6MG41</accession>
<dbReference type="AlphaFoldDB" id="A0A1F6MG41"/>
<dbReference type="PANTHER" id="PTHR37953">
    <property type="entry name" value="UPF0127 PROTEIN MJ1496"/>
    <property type="match status" value="1"/>
</dbReference>
<dbReference type="Pfam" id="PF02643">
    <property type="entry name" value="DUF192"/>
    <property type="match status" value="1"/>
</dbReference>
<organism evidence="1 2">
    <name type="scientific">Candidatus Magasanikbacteria bacterium RIFCSPHIGHO2_01_FULL_47_8</name>
    <dbReference type="NCBI Taxonomy" id="1798673"/>
    <lineage>
        <taxon>Bacteria</taxon>
        <taxon>Candidatus Magasanikiibacteriota</taxon>
    </lineage>
</organism>
<evidence type="ECO:0000313" key="2">
    <source>
        <dbReference type="Proteomes" id="UP000177953"/>
    </source>
</evidence>
<dbReference type="InterPro" id="IPR038695">
    <property type="entry name" value="Saro_0823-like_sf"/>
</dbReference>
<protein>
    <recommendedName>
        <fullName evidence="3">DUF192 domain-containing protein</fullName>
    </recommendedName>
</protein>
<dbReference type="Proteomes" id="UP000177953">
    <property type="component" value="Unassembled WGS sequence"/>
</dbReference>
<sequence>MFTQKENRPVKKWQLLLLAAVMLTAFGVKAYGYVWSKAVVSIGGQEVKVLVADTDARRFKGWSDRKDMGRYGGMLFLFPERAQHTMVMRNMQFPLDIVWLDGNTVVDMAPNVSPEPGRAEEDLTPYFARGPSTKVLELSAGFVKMNGVKVGDVVMIKK</sequence>
<dbReference type="InterPro" id="IPR003795">
    <property type="entry name" value="DUF192"/>
</dbReference>
<evidence type="ECO:0000313" key="1">
    <source>
        <dbReference type="EMBL" id="OGH70627.1"/>
    </source>
</evidence>
<gene>
    <name evidence="1" type="ORF">A2754_03265</name>
</gene>
<evidence type="ECO:0008006" key="3">
    <source>
        <dbReference type="Google" id="ProtNLM"/>
    </source>
</evidence>
<dbReference type="PANTHER" id="PTHR37953:SF1">
    <property type="entry name" value="UPF0127 PROTEIN MJ1496"/>
    <property type="match status" value="1"/>
</dbReference>
<reference evidence="1 2" key="1">
    <citation type="journal article" date="2016" name="Nat. Commun.">
        <title>Thousands of microbial genomes shed light on interconnected biogeochemical processes in an aquifer system.</title>
        <authorList>
            <person name="Anantharaman K."/>
            <person name="Brown C.T."/>
            <person name="Hug L.A."/>
            <person name="Sharon I."/>
            <person name="Castelle C.J."/>
            <person name="Probst A.J."/>
            <person name="Thomas B.C."/>
            <person name="Singh A."/>
            <person name="Wilkins M.J."/>
            <person name="Karaoz U."/>
            <person name="Brodie E.L."/>
            <person name="Williams K.H."/>
            <person name="Hubbard S.S."/>
            <person name="Banfield J.F."/>
        </authorList>
    </citation>
    <scope>NUCLEOTIDE SEQUENCE [LARGE SCALE GENOMIC DNA]</scope>
</reference>